<evidence type="ECO:0000313" key="2">
    <source>
        <dbReference type="Proteomes" id="UP000324222"/>
    </source>
</evidence>
<sequence>MKNIVHSNSGFKRVLDAGVKGFVRLRKQQEMLVFEVLSCALSIKEALQRKVLAHRLPARAGGRPGSMTRPKVVVPWGKGVHQGSYTDWAGYTGFN</sequence>
<comment type="caution">
    <text evidence="1">The sequence shown here is derived from an EMBL/GenBank/DDBJ whole genome shotgun (WGS) entry which is preliminary data.</text>
</comment>
<name>A0A5B7FD72_PORTR</name>
<gene>
    <name evidence="1" type="ORF">E2C01_036710</name>
</gene>
<dbReference type="EMBL" id="VSRR010005675">
    <property type="protein sequence ID" value="MPC43073.1"/>
    <property type="molecule type" value="Genomic_DNA"/>
</dbReference>
<accession>A0A5B7FD72</accession>
<reference evidence="1 2" key="1">
    <citation type="submission" date="2019-05" db="EMBL/GenBank/DDBJ databases">
        <title>Another draft genome of Portunus trituberculatus and its Hox gene families provides insights of decapod evolution.</title>
        <authorList>
            <person name="Jeong J.-H."/>
            <person name="Song I."/>
            <person name="Kim S."/>
            <person name="Choi T."/>
            <person name="Kim D."/>
            <person name="Ryu S."/>
            <person name="Kim W."/>
        </authorList>
    </citation>
    <scope>NUCLEOTIDE SEQUENCE [LARGE SCALE GENOMIC DNA]</scope>
    <source>
        <tissue evidence="1">Muscle</tissue>
    </source>
</reference>
<protein>
    <submittedName>
        <fullName evidence="1">Uncharacterized protein</fullName>
    </submittedName>
</protein>
<dbReference type="Proteomes" id="UP000324222">
    <property type="component" value="Unassembled WGS sequence"/>
</dbReference>
<evidence type="ECO:0000313" key="1">
    <source>
        <dbReference type="EMBL" id="MPC43073.1"/>
    </source>
</evidence>
<keyword evidence="2" id="KW-1185">Reference proteome</keyword>
<proteinExistence type="predicted"/>
<dbReference type="AlphaFoldDB" id="A0A5B7FD72"/>
<organism evidence="1 2">
    <name type="scientific">Portunus trituberculatus</name>
    <name type="common">Swimming crab</name>
    <name type="synonym">Neptunus trituberculatus</name>
    <dbReference type="NCBI Taxonomy" id="210409"/>
    <lineage>
        <taxon>Eukaryota</taxon>
        <taxon>Metazoa</taxon>
        <taxon>Ecdysozoa</taxon>
        <taxon>Arthropoda</taxon>
        <taxon>Crustacea</taxon>
        <taxon>Multicrustacea</taxon>
        <taxon>Malacostraca</taxon>
        <taxon>Eumalacostraca</taxon>
        <taxon>Eucarida</taxon>
        <taxon>Decapoda</taxon>
        <taxon>Pleocyemata</taxon>
        <taxon>Brachyura</taxon>
        <taxon>Eubrachyura</taxon>
        <taxon>Portunoidea</taxon>
        <taxon>Portunidae</taxon>
        <taxon>Portuninae</taxon>
        <taxon>Portunus</taxon>
    </lineage>
</organism>